<feature type="compositionally biased region" description="Low complexity" evidence="1">
    <location>
        <begin position="250"/>
        <end position="281"/>
    </location>
</feature>
<protein>
    <submittedName>
        <fullName evidence="3">Uncharacterized protein</fullName>
    </submittedName>
</protein>
<name>A0A8R1TWK0_ONCVO</name>
<keyword evidence="2" id="KW-0732">Signal</keyword>
<dbReference type="AlphaFoldDB" id="A0A8R1TWK0"/>
<feature type="chain" id="PRO_5035818508" evidence="2">
    <location>
        <begin position="27"/>
        <end position="441"/>
    </location>
</feature>
<evidence type="ECO:0000313" key="3">
    <source>
        <dbReference type="EnsemblMetazoa" id="OVOC6008.1"/>
    </source>
</evidence>
<reference evidence="3" key="2">
    <citation type="submission" date="2022-06" db="UniProtKB">
        <authorList>
            <consortium name="EnsemblMetazoa"/>
        </authorList>
    </citation>
    <scope>IDENTIFICATION</scope>
</reference>
<reference evidence="4" key="1">
    <citation type="submission" date="2013-10" db="EMBL/GenBank/DDBJ databases">
        <title>Genome sequencing of Onchocerca volvulus.</title>
        <authorList>
            <person name="Cotton J."/>
            <person name="Tsai J."/>
            <person name="Stanley E."/>
            <person name="Tracey A."/>
            <person name="Holroyd N."/>
            <person name="Lustigman S."/>
            <person name="Berriman M."/>
        </authorList>
    </citation>
    <scope>NUCLEOTIDE SEQUENCE</scope>
</reference>
<organism evidence="3 4">
    <name type="scientific">Onchocerca volvulus</name>
    <dbReference type="NCBI Taxonomy" id="6282"/>
    <lineage>
        <taxon>Eukaryota</taxon>
        <taxon>Metazoa</taxon>
        <taxon>Ecdysozoa</taxon>
        <taxon>Nematoda</taxon>
        <taxon>Chromadorea</taxon>
        <taxon>Rhabditida</taxon>
        <taxon>Spirurina</taxon>
        <taxon>Spiruromorpha</taxon>
        <taxon>Filarioidea</taxon>
        <taxon>Onchocercidae</taxon>
        <taxon>Onchocerca</taxon>
    </lineage>
</organism>
<accession>A0A8R1TWK0</accession>
<keyword evidence="4" id="KW-1185">Reference proteome</keyword>
<evidence type="ECO:0000256" key="1">
    <source>
        <dbReference type="SAM" id="MobiDB-lite"/>
    </source>
</evidence>
<dbReference type="Proteomes" id="UP000024404">
    <property type="component" value="Unassembled WGS sequence"/>
</dbReference>
<feature type="region of interest" description="Disordered" evidence="1">
    <location>
        <begin position="241"/>
        <end position="281"/>
    </location>
</feature>
<sequence length="441" mass="49129">MITANINFPLVFLSLLLFISVSKSYAKLNYDIHRYDVRQQSNIPFSTPNIKMRPGFRLKTGITDHQRAELSWLATNTEPNRQSFGKAPRAQPLFHLRTTTKQPQVSSTNHINYQQHFPQRQISSTDTNYQQRYLQPEVSSTNHISHHQYYQQSQISPTNYINYQYPYYHYYTLPPIYYASNFRTIPPAYHNNYIPPALIQPTHVPLSTMMSAIRGILSIVQKTMNPNSTDDMDFHTIRNNIPKESNLNNSSKQLPQKQSSLLSSSSSSSSSSPSSPLSTPSSLALLSATLEKIGVASISGNDNDDDNDDKREQLVNVEQMKGTAIQKVKEILKSIELTSHGISEIDNSNTENIATSITTTTTTTTATTTTKAIRTGTTTIKSTTTTQPIDDGSNLLGSLLSGRLDKVDWFGSLFGMNNLPTKEEGSAMAQIFQGGIFGPAS</sequence>
<evidence type="ECO:0000313" key="4">
    <source>
        <dbReference type="Proteomes" id="UP000024404"/>
    </source>
</evidence>
<dbReference type="EMBL" id="CMVM020000164">
    <property type="status" value="NOT_ANNOTATED_CDS"/>
    <property type="molecule type" value="Genomic_DNA"/>
</dbReference>
<proteinExistence type="predicted"/>
<dbReference type="EnsemblMetazoa" id="OVOC6008.1">
    <property type="protein sequence ID" value="OVOC6008.1"/>
    <property type="gene ID" value="WBGene00242817"/>
</dbReference>
<feature type="signal peptide" evidence="2">
    <location>
        <begin position="1"/>
        <end position="26"/>
    </location>
</feature>
<evidence type="ECO:0000256" key="2">
    <source>
        <dbReference type="SAM" id="SignalP"/>
    </source>
</evidence>